<feature type="transmembrane region" description="Helical" evidence="1">
    <location>
        <begin position="127"/>
        <end position="154"/>
    </location>
</feature>
<accession>A0ABP1P4B6</accession>
<dbReference type="Proteomes" id="UP001642520">
    <property type="component" value="Unassembled WGS sequence"/>
</dbReference>
<reference evidence="2 3" key="1">
    <citation type="submission" date="2024-08" db="EMBL/GenBank/DDBJ databases">
        <authorList>
            <person name="Will J Nash"/>
            <person name="Angela Man"/>
            <person name="Seanna McTaggart"/>
            <person name="Kendall Baker"/>
            <person name="Tom Barker"/>
            <person name="Leah Catchpole"/>
            <person name="Alex Durrant"/>
            <person name="Karim Gharbi"/>
            <person name="Naomi Irish"/>
            <person name="Gemy Kaithakottil"/>
            <person name="Debby Ku"/>
            <person name="Aaliyah Providence"/>
            <person name="Felix Shaw"/>
            <person name="David Swarbreck"/>
            <person name="Chris Watkins"/>
            <person name="Ann M. McCartney"/>
            <person name="Giulio Formenti"/>
            <person name="Alice Mouton"/>
            <person name="Noel Vella"/>
            <person name="Bjorn M von Reumont"/>
            <person name="Adriana Vella"/>
            <person name="Wilfried Haerty"/>
        </authorList>
    </citation>
    <scope>NUCLEOTIDE SEQUENCE [LARGE SCALE GENOMIC DNA]</scope>
</reference>
<keyword evidence="3" id="KW-1185">Reference proteome</keyword>
<comment type="caution">
    <text evidence="2">The sequence shown here is derived from an EMBL/GenBank/DDBJ whole genome shotgun (WGS) entry which is preliminary data.</text>
</comment>
<evidence type="ECO:0000256" key="1">
    <source>
        <dbReference type="SAM" id="Phobius"/>
    </source>
</evidence>
<keyword evidence="1" id="KW-0812">Transmembrane</keyword>
<keyword evidence="1" id="KW-1133">Transmembrane helix</keyword>
<proteinExistence type="predicted"/>
<keyword evidence="1" id="KW-0472">Membrane</keyword>
<name>A0ABP1P4B6_XYLVO</name>
<sequence length="336" mass="36356">MFASGDHGRCTVDRLDRRRRWPIVGLPLEDLVPTALVPSKSLAPSRPGRHVVILLRVDEFLFGIVARRVGSVLDPATELISRNLSLPFTPIYTLTLSRSLSPAPVHTSLLSIRVEQLARSCIFSVHFFFFLVFFLRVCVCCHIFFCVFSVFFRNVFSHFLIRSMVMKRRCGPERVASQVCSALYPMLLLFGATVHFFSSHPPPAATIVDFFFPFNAYTPSCCGLGSSSGLDSSAGLDSFSSDDFSSSLLLLSFFSADFSSEELSERSFASFAGSACFCASSFFSSACSGFACGCAASAVSRLAGDCSTGLAGACSTDSWPLTEPTATSALFASFSG</sequence>
<feature type="transmembrane region" description="Helical" evidence="1">
    <location>
        <begin position="175"/>
        <end position="197"/>
    </location>
</feature>
<evidence type="ECO:0000313" key="2">
    <source>
        <dbReference type="EMBL" id="CAL7947447.1"/>
    </source>
</evidence>
<protein>
    <submittedName>
        <fullName evidence="2">Uncharacterized protein</fullName>
    </submittedName>
</protein>
<evidence type="ECO:0000313" key="3">
    <source>
        <dbReference type="Proteomes" id="UP001642520"/>
    </source>
</evidence>
<dbReference type="EMBL" id="CAXAJV020001296">
    <property type="protein sequence ID" value="CAL7947447.1"/>
    <property type="molecule type" value="Genomic_DNA"/>
</dbReference>
<gene>
    <name evidence="2" type="ORF">XYLVIOL_LOCUS8352</name>
</gene>
<organism evidence="2 3">
    <name type="scientific">Xylocopa violacea</name>
    <name type="common">Violet carpenter bee</name>
    <name type="synonym">Apis violacea</name>
    <dbReference type="NCBI Taxonomy" id="135666"/>
    <lineage>
        <taxon>Eukaryota</taxon>
        <taxon>Metazoa</taxon>
        <taxon>Ecdysozoa</taxon>
        <taxon>Arthropoda</taxon>
        <taxon>Hexapoda</taxon>
        <taxon>Insecta</taxon>
        <taxon>Pterygota</taxon>
        <taxon>Neoptera</taxon>
        <taxon>Endopterygota</taxon>
        <taxon>Hymenoptera</taxon>
        <taxon>Apocrita</taxon>
        <taxon>Aculeata</taxon>
        <taxon>Apoidea</taxon>
        <taxon>Anthophila</taxon>
        <taxon>Apidae</taxon>
        <taxon>Xylocopa</taxon>
        <taxon>Xylocopa</taxon>
    </lineage>
</organism>